<dbReference type="GO" id="GO:0005874">
    <property type="term" value="C:microtubule"/>
    <property type="evidence" value="ECO:0007669"/>
    <property type="project" value="UniProtKB-KW"/>
</dbReference>
<comment type="catalytic activity">
    <reaction evidence="12">
        <text>GTP + H2O = GDP + phosphate + H(+)</text>
        <dbReference type="Rhea" id="RHEA:19669"/>
        <dbReference type="ChEBI" id="CHEBI:15377"/>
        <dbReference type="ChEBI" id="CHEBI:15378"/>
        <dbReference type="ChEBI" id="CHEBI:37565"/>
        <dbReference type="ChEBI" id="CHEBI:43474"/>
        <dbReference type="ChEBI" id="CHEBI:58189"/>
    </reaction>
    <physiologicalReaction direction="left-to-right" evidence="12">
        <dbReference type="Rhea" id="RHEA:19670"/>
    </physiologicalReaction>
</comment>
<comment type="caution">
    <text evidence="14">The sequence shown here is derived from an EMBL/GenBank/DDBJ whole genome shotgun (WGS) entry which is preliminary data.</text>
</comment>
<evidence type="ECO:0000259" key="13">
    <source>
        <dbReference type="SMART" id="SM00864"/>
    </source>
</evidence>
<dbReference type="PANTHER" id="PTHR47331:SF5">
    <property type="entry name" value="RIBONUCLEASE H"/>
    <property type="match status" value="1"/>
</dbReference>
<dbReference type="GO" id="GO:0003676">
    <property type="term" value="F:nucleic acid binding"/>
    <property type="evidence" value="ECO:0007669"/>
    <property type="project" value="InterPro"/>
</dbReference>
<evidence type="ECO:0000256" key="8">
    <source>
        <dbReference type="ARBA" id="ARBA00022801"/>
    </source>
</evidence>
<organism evidence="14 15">
    <name type="scientific">Argiope bruennichi</name>
    <name type="common">Wasp spider</name>
    <name type="synonym">Aranea bruennichi</name>
    <dbReference type="NCBI Taxonomy" id="94029"/>
    <lineage>
        <taxon>Eukaryota</taxon>
        <taxon>Metazoa</taxon>
        <taxon>Ecdysozoa</taxon>
        <taxon>Arthropoda</taxon>
        <taxon>Chelicerata</taxon>
        <taxon>Arachnida</taxon>
        <taxon>Araneae</taxon>
        <taxon>Araneomorphae</taxon>
        <taxon>Entelegynae</taxon>
        <taxon>Araneoidea</taxon>
        <taxon>Araneidae</taxon>
        <taxon>Argiope</taxon>
    </lineage>
</organism>
<reference evidence="14" key="1">
    <citation type="journal article" date="2020" name="bioRxiv">
        <title>Chromosome-level reference genome of the European wasp spider Argiope bruennichi: a resource for studies on range expansion and evolutionary adaptation.</title>
        <authorList>
            <person name="Sheffer M.M."/>
            <person name="Hoppe A."/>
            <person name="Krehenwinkel H."/>
            <person name="Uhl G."/>
            <person name="Kuss A.W."/>
            <person name="Jensen L."/>
            <person name="Jensen C."/>
            <person name="Gillespie R.G."/>
            <person name="Hoff K.J."/>
            <person name="Prost S."/>
        </authorList>
    </citation>
    <scope>NUCLEOTIDE SEQUENCE</scope>
</reference>
<keyword evidence="7" id="KW-0547">Nucleotide-binding</keyword>
<dbReference type="Pfam" id="PF05380">
    <property type="entry name" value="Peptidase_A17"/>
    <property type="match status" value="1"/>
</dbReference>
<keyword evidence="11" id="KW-0206">Cytoskeleton</keyword>
<dbReference type="PROSITE" id="PS00227">
    <property type="entry name" value="TUBULIN"/>
    <property type="match status" value="1"/>
</dbReference>
<evidence type="ECO:0000256" key="7">
    <source>
        <dbReference type="ARBA" id="ARBA00022741"/>
    </source>
</evidence>
<dbReference type="InterPro" id="IPR017975">
    <property type="entry name" value="Tubulin_CS"/>
</dbReference>
<reference evidence="14" key="2">
    <citation type="submission" date="2020-06" db="EMBL/GenBank/DDBJ databases">
        <authorList>
            <person name="Sheffer M."/>
        </authorList>
    </citation>
    <scope>NUCLEOTIDE SEQUENCE</scope>
</reference>
<dbReference type="PANTHER" id="PTHR47331">
    <property type="entry name" value="PHD-TYPE DOMAIN-CONTAINING PROTEIN"/>
    <property type="match status" value="1"/>
</dbReference>
<keyword evidence="4" id="KW-0963">Cytoplasm</keyword>
<dbReference type="InterPro" id="IPR002452">
    <property type="entry name" value="Alpha_tubulin"/>
</dbReference>
<protein>
    <submittedName>
        <fullName evidence="14">Tubulin alpha-1 chain like protein</fullName>
    </submittedName>
</protein>
<keyword evidence="9" id="KW-0460">Magnesium</keyword>
<evidence type="ECO:0000256" key="5">
    <source>
        <dbReference type="ARBA" id="ARBA00022701"/>
    </source>
</evidence>
<dbReference type="Proteomes" id="UP000807504">
    <property type="component" value="Unassembled WGS sequence"/>
</dbReference>
<comment type="similarity">
    <text evidence="3">Belongs to the tubulin family.</text>
</comment>
<dbReference type="FunFam" id="3.40.50.1440:FF:000007">
    <property type="entry name" value="Tubulin alpha chain"/>
    <property type="match status" value="1"/>
</dbReference>
<dbReference type="SUPFAM" id="SSF52490">
    <property type="entry name" value="Tubulin nucleotide-binding domain-like"/>
    <property type="match status" value="1"/>
</dbReference>
<dbReference type="InterPro" id="IPR000217">
    <property type="entry name" value="Tubulin"/>
</dbReference>
<dbReference type="GO" id="GO:0005200">
    <property type="term" value="F:structural constituent of cytoskeleton"/>
    <property type="evidence" value="ECO:0007669"/>
    <property type="project" value="InterPro"/>
</dbReference>
<gene>
    <name evidence="14" type="ORF">HNY73_014596</name>
</gene>
<dbReference type="Pfam" id="PF00091">
    <property type="entry name" value="Tubulin"/>
    <property type="match status" value="1"/>
</dbReference>
<dbReference type="PRINTS" id="PR01161">
    <property type="entry name" value="TUBULIN"/>
</dbReference>
<dbReference type="InterPro" id="IPR043128">
    <property type="entry name" value="Rev_trsase/Diguanyl_cyclase"/>
</dbReference>
<sequence length="1565" mass="179172">MATPDETTNKMAQLKRKRKTIRGNITRFSVEISKIKDDSSIEDVEYTCNRLTTTLNEMKITDNEIHNLLSDEEYENDILQCESYNDNAEFAIFKAKKIIQNKLAPTTNNFTDLAINDNNLAMNLNPCITTPAIQSYTVKLPTIKLEPFNGDVELWQSFWEQFQSSVDNNPNLSVIDKHVFLRGYLQDEPKRLVDGISIIADTYEATKKLLMDKYGDKNRIIQAHLDFLENLTPIRNPSPTSLNEVFIECNRRLQALRALGEDVNSYGRILTPKILRAFPDDICRRWIIFAKRQKISEGDITKLIQFLSEEVEGALTTLKIRGEQSVQYDFKPSTANLYVNSKNTTPIKKRSPFCAFCDTNGHWPQDCNIVTDIDIRKQKLKNSNRCFLCTNRGHNVNNCPRKDKARCYKCKKRHHVSICKTVSENPNLTTIPVTSTNNVDIITPKFTHLQTARVYVIGPTGKTKVTRCLLDGGSQSSFIHPSLIDFLQLEITSSEKLNLQAFESISTNTETRRRVKFILSSIWSNSKINIQAFESSNTYAFHPSTPQPVSSFAHSQKLKLADPSDSLNDLPIEILIGADFYWTIVHTKSPIRLSATHVLIPTVFGWILSGNRSFTTIAYSSVSSVLNISSETLVRDLDDHVRRFWDLETIGIKTMQDKGMTIRNSEILSDFHNSFCKVDGRRVVKLPWKPEVILSSNNYEIALKRFQILRNKLFTHSDLRDIYTEQMQNYIDNQYVELADNSPCNESKLFYLPHHIVKKQKNDEKKWRIVFDASSHTPGHPSLNDALEQGPNLLPEIFATLLRFRLHKFAITSDGRQAFLQLILDEEDRNCTRFLWFRTEKDANGKIHLRNEILTYRFSRLPFGLTSSPFLLSATLRELANMHSDSYPTAAKHLENNIFMDDFVMGVDTAEQATILYQECRLMTQISLPLAKWSTNSKNLQAIWELKDIIFKCNTQLYDPLGLYAPAIVVGKILFQTTWLMGVQWDEILPPGIAASFNRWVSEISSLNKIHIPRWIGISATSHMTIHVFCDASEKAYGAAIYICFTERNERKVRLVCSRNRLSPLKKVTLPRLELLAALLGARLLHYFCKETGLENQTSTLWTQWRHCPGTQNPADHLSRGVFPAELPYLETWWNGPSWLAQISGAWPVQNILTNEEKLLMDIEARQVKNQTLCTSTIQTLIDISRFSSYTKLLRITAWIYRFLNNCKGRQHFTSELTADELNKARNYWISVVQKQSFSVEINALEYNRSLPKSSKISRFRPFLKDNILRLGGRLQFARISVEQRHPILLEGSHYFVHLLIRHTHIRLHHLGVRVVLSELRSEFWILRGRQAIKRAGVQVGNACWELYCLEHGIQPDGQMPSDKTVGGGDDSYNTFFSETGAGKHVPRAVYIDLEPTVVDEVRTGTYRQLFHPEQLITGKEDAANNYARGHYTIGKELIDLVLDRCRKLADQCTGLQGFLIFHSFGGGTGSGFASLLMERLSVDYGKKSKLEFAIYPAPQVSTAVVEPYNSILTTHTTLEHSDCAFMVDNEAIYDISRRNLDIERATYHNLNRSSARSFLLIKRK</sequence>
<dbReference type="GO" id="GO:0005525">
    <property type="term" value="F:GTP binding"/>
    <property type="evidence" value="ECO:0007669"/>
    <property type="project" value="UniProtKB-KW"/>
</dbReference>
<dbReference type="Pfam" id="PF03564">
    <property type="entry name" value="DUF1759"/>
    <property type="match status" value="1"/>
</dbReference>
<dbReference type="SUPFAM" id="SSF57756">
    <property type="entry name" value="Retrovirus zinc finger-like domains"/>
    <property type="match status" value="1"/>
</dbReference>
<dbReference type="InterPro" id="IPR036875">
    <property type="entry name" value="Znf_CCHC_sf"/>
</dbReference>
<dbReference type="Gene3D" id="3.30.70.270">
    <property type="match status" value="1"/>
</dbReference>
<keyword evidence="5" id="KW-0493">Microtubule</keyword>
<evidence type="ECO:0000256" key="6">
    <source>
        <dbReference type="ARBA" id="ARBA00022723"/>
    </source>
</evidence>
<dbReference type="SUPFAM" id="SSF56672">
    <property type="entry name" value="DNA/RNA polymerases"/>
    <property type="match status" value="1"/>
</dbReference>
<dbReference type="InterPro" id="IPR005312">
    <property type="entry name" value="DUF1759"/>
</dbReference>
<dbReference type="InterPro" id="IPR036525">
    <property type="entry name" value="Tubulin/FtsZ_GTPase_sf"/>
</dbReference>
<feature type="domain" description="Tubulin/FtsZ GTPase" evidence="13">
    <location>
        <begin position="1373"/>
        <end position="1565"/>
    </location>
</feature>
<evidence type="ECO:0000256" key="1">
    <source>
        <dbReference type="ARBA" id="ARBA00001946"/>
    </source>
</evidence>
<dbReference type="Gene3D" id="3.40.50.1440">
    <property type="entry name" value="Tubulin/FtsZ, GTPase domain"/>
    <property type="match status" value="1"/>
</dbReference>
<name>A0A8T0EPR9_ARGBR</name>
<evidence type="ECO:0000256" key="3">
    <source>
        <dbReference type="ARBA" id="ARBA00009636"/>
    </source>
</evidence>
<evidence type="ECO:0000256" key="2">
    <source>
        <dbReference type="ARBA" id="ARBA00004245"/>
    </source>
</evidence>
<dbReference type="InterPro" id="IPR043502">
    <property type="entry name" value="DNA/RNA_pol_sf"/>
</dbReference>
<dbReference type="InterPro" id="IPR008042">
    <property type="entry name" value="Retrotrans_Pao"/>
</dbReference>
<dbReference type="InterPro" id="IPR003008">
    <property type="entry name" value="Tubulin_FtsZ_GTPase"/>
</dbReference>
<keyword evidence="6" id="KW-0479">Metal-binding</keyword>
<evidence type="ECO:0000313" key="15">
    <source>
        <dbReference type="Proteomes" id="UP000807504"/>
    </source>
</evidence>
<dbReference type="EMBL" id="JABXBU010002072">
    <property type="protein sequence ID" value="KAF8777790.1"/>
    <property type="molecule type" value="Genomic_DNA"/>
</dbReference>
<proteinExistence type="inferred from homology"/>
<comment type="cofactor">
    <cofactor evidence="1">
        <name>Mg(2+)</name>
        <dbReference type="ChEBI" id="CHEBI:18420"/>
    </cofactor>
</comment>
<keyword evidence="10" id="KW-0342">GTP-binding</keyword>
<evidence type="ECO:0000256" key="4">
    <source>
        <dbReference type="ARBA" id="ARBA00022490"/>
    </source>
</evidence>
<evidence type="ECO:0000256" key="12">
    <source>
        <dbReference type="ARBA" id="ARBA00049117"/>
    </source>
</evidence>
<dbReference type="GO" id="GO:0071897">
    <property type="term" value="P:DNA biosynthetic process"/>
    <property type="evidence" value="ECO:0007669"/>
    <property type="project" value="UniProtKB-ARBA"/>
</dbReference>
<comment type="subcellular location">
    <subcellularLocation>
        <location evidence="2">Cytoplasm</location>
        <location evidence="2">Cytoskeleton</location>
    </subcellularLocation>
</comment>
<evidence type="ECO:0000256" key="11">
    <source>
        <dbReference type="ARBA" id="ARBA00023212"/>
    </source>
</evidence>
<dbReference type="PRINTS" id="PR01162">
    <property type="entry name" value="ALPHATUBULIN"/>
</dbReference>
<accession>A0A8T0EPR9</accession>
<evidence type="ECO:0000256" key="9">
    <source>
        <dbReference type="ARBA" id="ARBA00022842"/>
    </source>
</evidence>
<dbReference type="GO" id="GO:0016787">
    <property type="term" value="F:hydrolase activity"/>
    <property type="evidence" value="ECO:0007669"/>
    <property type="project" value="UniProtKB-KW"/>
</dbReference>
<dbReference type="Gene3D" id="3.10.10.10">
    <property type="entry name" value="HIV Type 1 Reverse Transcriptase, subunit A, domain 1"/>
    <property type="match status" value="1"/>
</dbReference>
<keyword evidence="15" id="KW-1185">Reference proteome</keyword>
<keyword evidence="8" id="KW-0378">Hydrolase</keyword>
<dbReference type="SMART" id="SM00864">
    <property type="entry name" value="Tubulin"/>
    <property type="match status" value="1"/>
</dbReference>
<evidence type="ECO:0000256" key="10">
    <source>
        <dbReference type="ARBA" id="ARBA00023134"/>
    </source>
</evidence>
<dbReference type="GO" id="GO:0007017">
    <property type="term" value="P:microtubule-based process"/>
    <property type="evidence" value="ECO:0007669"/>
    <property type="project" value="InterPro"/>
</dbReference>
<dbReference type="GO" id="GO:0008270">
    <property type="term" value="F:zinc ion binding"/>
    <property type="evidence" value="ECO:0007669"/>
    <property type="project" value="InterPro"/>
</dbReference>
<evidence type="ECO:0000313" key="14">
    <source>
        <dbReference type="EMBL" id="KAF8777790.1"/>
    </source>
</evidence>